<evidence type="ECO:0000256" key="1">
    <source>
        <dbReference type="ARBA" id="ARBA00023015"/>
    </source>
</evidence>
<dbReference type="Gene3D" id="1.10.357.10">
    <property type="entry name" value="Tetracycline Repressor, domain 2"/>
    <property type="match status" value="1"/>
</dbReference>
<accession>A0A6J6DS19</accession>
<dbReference type="InterPro" id="IPR009057">
    <property type="entry name" value="Homeodomain-like_sf"/>
</dbReference>
<name>A0A6J6DS19_9ZZZZ</name>
<keyword evidence="2" id="KW-0238">DNA-binding</keyword>
<dbReference type="PANTHER" id="PTHR30055:SF220">
    <property type="entry name" value="TETR-FAMILY REGULATORY PROTEIN"/>
    <property type="match status" value="1"/>
</dbReference>
<evidence type="ECO:0000313" key="5">
    <source>
        <dbReference type="EMBL" id="CAB4564963.1"/>
    </source>
</evidence>
<keyword evidence="1" id="KW-0805">Transcription regulation</keyword>
<dbReference type="PANTHER" id="PTHR30055">
    <property type="entry name" value="HTH-TYPE TRANSCRIPTIONAL REGULATOR RUTR"/>
    <property type="match status" value="1"/>
</dbReference>
<keyword evidence="3" id="KW-0804">Transcription</keyword>
<dbReference type="InterPro" id="IPR025996">
    <property type="entry name" value="MT1864/Rv1816-like_C"/>
</dbReference>
<dbReference type="InterPro" id="IPR001647">
    <property type="entry name" value="HTH_TetR"/>
</dbReference>
<protein>
    <submittedName>
        <fullName evidence="5">Unannotated protein</fullName>
    </submittedName>
</protein>
<dbReference type="SUPFAM" id="SSF48498">
    <property type="entry name" value="Tetracyclin repressor-like, C-terminal domain"/>
    <property type="match status" value="1"/>
</dbReference>
<proteinExistence type="predicted"/>
<dbReference type="AlphaFoldDB" id="A0A6J6DS19"/>
<sequence>MSTSYHHGNLPTVLREHAAALLAEQGLATFSLREVARRAGVSHAAPAHHFGSVGGLLTAVAAEGFRLLVAACTDALDAAGPDPDARFSAIGHAYVALWRTNPGHCQVMFRYDVVDYHDDDLHHWSDEAYALLATTTRAVVGEIDDRAAHRSALLWWSTVHGLTQLETSFATVSTEVAGQPEPATTDELVEEFAAMVLHGIERGRSRQRRDP</sequence>
<evidence type="ECO:0000259" key="4">
    <source>
        <dbReference type="PROSITE" id="PS50977"/>
    </source>
</evidence>
<evidence type="ECO:0000256" key="2">
    <source>
        <dbReference type="ARBA" id="ARBA00023125"/>
    </source>
</evidence>
<dbReference type="GO" id="GO:0003700">
    <property type="term" value="F:DNA-binding transcription factor activity"/>
    <property type="evidence" value="ECO:0007669"/>
    <property type="project" value="TreeGrafter"/>
</dbReference>
<dbReference type="GO" id="GO:0000976">
    <property type="term" value="F:transcription cis-regulatory region binding"/>
    <property type="evidence" value="ECO:0007669"/>
    <property type="project" value="TreeGrafter"/>
</dbReference>
<dbReference type="EMBL" id="CAEZSR010000073">
    <property type="protein sequence ID" value="CAB4564963.1"/>
    <property type="molecule type" value="Genomic_DNA"/>
</dbReference>
<dbReference type="InterPro" id="IPR050109">
    <property type="entry name" value="HTH-type_TetR-like_transc_reg"/>
</dbReference>
<dbReference type="InterPro" id="IPR036271">
    <property type="entry name" value="Tet_transcr_reg_TetR-rel_C_sf"/>
</dbReference>
<organism evidence="5">
    <name type="scientific">freshwater metagenome</name>
    <dbReference type="NCBI Taxonomy" id="449393"/>
    <lineage>
        <taxon>unclassified sequences</taxon>
        <taxon>metagenomes</taxon>
        <taxon>ecological metagenomes</taxon>
    </lineage>
</organism>
<dbReference type="PROSITE" id="PS50977">
    <property type="entry name" value="HTH_TETR_2"/>
    <property type="match status" value="1"/>
</dbReference>
<feature type="domain" description="HTH tetR-type" evidence="4">
    <location>
        <begin position="8"/>
        <end position="68"/>
    </location>
</feature>
<dbReference type="SUPFAM" id="SSF46689">
    <property type="entry name" value="Homeodomain-like"/>
    <property type="match status" value="1"/>
</dbReference>
<dbReference type="Pfam" id="PF13305">
    <property type="entry name" value="TetR_C_33"/>
    <property type="match status" value="1"/>
</dbReference>
<gene>
    <name evidence="5" type="ORF">UFOPK1493_02026</name>
</gene>
<dbReference type="Pfam" id="PF00440">
    <property type="entry name" value="TetR_N"/>
    <property type="match status" value="1"/>
</dbReference>
<evidence type="ECO:0000256" key="3">
    <source>
        <dbReference type="ARBA" id="ARBA00023163"/>
    </source>
</evidence>
<reference evidence="5" key="1">
    <citation type="submission" date="2020-05" db="EMBL/GenBank/DDBJ databases">
        <authorList>
            <person name="Chiriac C."/>
            <person name="Salcher M."/>
            <person name="Ghai R."/>
            <person name="Kavagutti S V."/>
        </authorList>
    </citation>
    <scope>NUCLEOTIDE SEQUENCE</scope>
</reference>